<keyword evidence="10" id="KW-0472">Membrane</keyword>
<dbReference type="AlphaFoldDB" id="A0AAV7GTS7"/>
<dbReference type="Pfam" id="PF00069">
    <property type="entry name" value="Pkinase"/>
    <property type="match status" value="1"/>
</dbReference>
<dbReference type="Proteomes" id="UP000775213">
    <property type="component" value="Unassembled WGS sequence"/>
</dbReference>
<reference evidence="14 15" key="1">
    <citation type="journal article" date="2021" name="Hortic Res">
        <title>Chromosome-scale assembly of the Dendrobium chrysotoxum genome enhances the understanding of orchid evolution.</title>
        <authorList>
            <person name="Zhang Y."/>
            <person name="Zhang G.Q."/>
            <person name="Zhang D."/>
            <person name="Liu X.D."/>
            <person name="Xu X.Y."/>
            <person name="Sun W.H."/>
            <person name="Yu X."/>
            <person name="Zhu X."/>
            <person name="Wang Z.W."/>
            <person name="Zhao X."/>
            <person name="Zhong W.Y."/>
            <person name="Chen H."/>
            <person name="Yin W.L."/>
            <person name="Huang T."/>
            <person name="Niu S.C."/>
            <person name="Liu Z.J."/>
        </authorList>
    </citation>
    <scope>NUCLEOTIDE SEQUENCE [LARGE SCALE GENOMIC DNA]</scope>
    <source>
        <strain evidence="14">Lindl</strain>
    </source>
</reference>
<dbReference type="PANTHER" id="PTHR27007">
    <property type="match status" value="1"/>
</dbReference>
<keyword evidence="9" id="KW-1133">Transmembrane helix</keyword>
<evidence type="ECO:0000256" key="7">
    <source>
        <dbReference type="ARBA" id="ARBA00022741"/>
    </source>
</evidence>
<evidence type="ECO:0000256" key="1">
    <source>
        <dbReference type="ARBA" id="ARBA00004251"/>
    </source>
</evidence>
<evidence type="ECO:0000256" key="8">
    <source>
        <dbReference type="ARBA" id="ARBA00022840"/>
    </source>
</evidence>
<dbReference type="FunFam" id="1.10.510.10:FF:000240">
    <property type="entry name" value="Lectin-domain containing receptor kinase A4.3"/>
    <property type="match status" value="1"/>
</dbReference>
<keyword evidence="8" id="KW-0067">ATP-binding</keyword>
<evidence type="ECO:0000256" key="9">
    <source>
        <dbReference type="ARBA" id="ARBA00022989"/>
    </source>
</evidence>
<accession>A0AAV7GTS7</accession>
<evidence type="ECO:0000313" key="14">
    <source>
        <dbReference type="EMBL" id="KAH0458942.1"/>
    </source>
</evidence>
<keyword evidence="15" id="KW-1185">Reference proteome</keyword>
<protein>
    <recommendedName>
        <fullName evidence="13">Protein kinase domain-containing protein</fullName>
    </recommendedName>
</protein>
<evidence type="ECO:0000313" key="15">
    <source>
        <dbReference type="Proteomes" id="UP000775213"/>
    </source>
</evidence>
<organism evidence="14 15">
    <name type="scientific">Dendrobium chrysotoxum</name>
    <name type="common">Orchid</name>
    <dbReference type="NCBI Taxonomy" id="161865"/>
    <lineage>
        <taxon>Eukaryota</taxon>
        <taxon>Viridiplantae</taxon>
        <taxon>Streptophyta</taxon>
        <taxon>Embryophyta</taxon>
        <taxon>Tracheophyta</taxon>
        <taxon>Spermatophyta</taxon>
        <taxon>Magnoliopsida</taxon>
        <taxon>Liliopsida</taxon>
        <taxon>Asparagales</taxon>
        <taxon>Orchidaceae</taxon>
        <taxon>Epidendroideae</taxon>
        <taxon>Malaxideae</taxon>
        <taxon>Dendrobiinae</taxon>
        <taxon>Dendrobium</taxon>
    </lineage>
</organism>
<comment type="similarity">
    <text evidence="3">In the C-terminal section; belongs to the protein kinase superfamily. Ser/Thr protein kinase family.</text>
</comment>
<evidence type="ECO:0000256" key="6">
    <source>
        <dbReference type="ARBA" id="ARBA00022729"/>
    </source>
</evidence>
<feature type="domain" description="Protein kinase" evidence="13">
    <location>
        <begin position="1"/>
        <end position="163"/>
    </location>
</feature>
<comment type="subcellular location">
    <subcellularLocation>
        <location evidence="1">Cell membrane</location>
        <topology evidence="1">Single-pass type I membrane protein</topology>
    </subcellularLocation>
</comment>
<dbReference type="InterPro" id="IPR050528">
    <property type="entry name" value="L-type_Lectin-RKs"/>
</dbReference>
<evidence type="ECO:0000256" key="10">
    <source>
        <dbReference type="ARBA" id="ARBA00023136"/>
    </source>
</evidence>
<dbReference type="GO" id="GO:0004672">
    <property type="term" value="F:protein kinase activity"/>
    <property type="evidence" value="ECO:0007669"/>
    <property type="project" value="InterPro"/>
</dbReference>
<comment type="similarity">
    <text evidence="2">In the N-terminal section; belongs to the leguminous lectin family.</text>
</comment>
<evidence type="ECO:0000256" key="5">
    <source>
        <dbReference type="ARBA" id="ARBA00022692"/>
    </source>
</evidence>
<comment type="caution">
    <text evidence="14">The sequence shown here is derived from an EMBL/GenBank/DDBJ whole genome shotgun (WGS) entry which is preliminary data.</text>
</comment>
<evidence type="ECO:0000256" key="4">
    <source>
        <dbReference type="ARBA" id="ARBA00022475"/>
    </source>
</evidence>
<dbReference type="GO" id="GO:0005524">
    <property type="term" value="F:ATP binding"/>
    <property type="evidence" value="ECO:0007669"/>
    <property type="project" value="UniProtKB-KW"/>
</dbReference>
<evidence type="ECO:0000256" key="11">
    <source>
        <dbReference type="ARBA" id="ARBA00023170"/>
    </source>
</evidence>
<keyword evidence="4" id="KW-1003">Cell membrane</keyword>
<evidence type="ECO:0000256" key="12">
    <source>
        <dbReference type="ARBA" id="ARBA00023180"/>
    </source>
</evidence>
<name>A0AAV7GTS7_DENCH</name>
<evidence type="ECO:0000256" key="2">
    <source>
        <dbReference type="ARBA" id="ARBA00008536"/>
    </source>
</evidence>
<dbReference type="SUPFAM" id="SSF56112">
    <property type="entry name" value="Protein kinase-like (PK-like)"/>
    <property type="match status" value="1"/>
</dbReference>
<gene>
    <name evidence="14" type="ORF">IEQ34_011756</name>
</gene>
<dbReference type="Gene3D" id="1.10.510.10">
    <property type="entry name" value="Transferase(Phosphotransferase) domain 1"/>
    <property type="match status" value="1"/>
</dbReference>
<evidence type="ECO:0000256" key="3">
    <source>
        <dbReference type="ARBA" id="ARBA00010217"/>
    </source>
</evidence>
<proteinExistence type="inferred from homology"/>
<sequence>MGGVRSSPRREAEQCDARRRLQCKARRFGLARLVDHERGSQTTILAGTMGYLAPEIVTTGKASKETDVYSFGVVALELACGRRPVEPKRTEEQVVLVSWVWDLYGRGALLEAADVRLNLEFNEGEMTRLMIVGLWCSHPDSALRPSIRQAMAALKLEAPLPELPSKMPVPMYYAPPMEKGRYTYSSSSVTASMGVMSISSDYNTTGSDAASSATTDSSSTVSLLKSEKFDL</sequence>
<keyword evidence="7" id="KW-0547">Nucleotide-binding</keyword>
<keyword evidence="12" id="KW-0325">Glycoprotein</keyword>
<keyword evidence="6" id="KW-0732">Signal</keyword>
<dbReference type="GO" id="GO:0005886">
    <property type="term" value="C:plasma membrane"/>
    <property type="evidence" value="ECO:0007669"/>
    <property type="project" value="UniProtKB-SubCell"/>
</dbReference>
<dbReference type="PROSITE" id="PS50011">
    <property type="entry name" value="PROTEIN_KINASE_DOM"/>
    <property type="match status" value="1"/>
</dbReference>
<evidence type="ECO:0000259" key="13">
    <source>
        <dbReference type="PROSITE" id="PS50011"/>
    </source>
</evidence>
<dbReference type="GO" id="GO:0002229">
    <property type="term" value="P:defense response to oomycetes"/>
    <property type="evidence" value="ECO:0007669"/>
    <property type="project" value="UniProtKB-ARBA"/>
</dbReference>
<dbReference type="InterPro" id="IPR011009">
    <property type="entry name" value="Kinase-like_dom_sf"/>
</dbReference>
<dbReference type="EMBL" id="JAGFBR010000011">
    <property type="protein sequence ID" value="KAH0458942.1"/>
    <property type="molecule type" value="Genomic_DNA"/>
</dbReference>
<dbReference type="InterPro" id="IPR000719">
    <property type="entry name" value="Prot_kinase_dom"/>
</dbReference>
<keyword evidence="5" id="KW-0812">Transmembrane</keyword>
<keyword evidence="11" id="KW-0675">Receptor</keyword>